<feature type="non-terminal residue" evidence="2">
    <location>
        <position position="1"/>
    </location>
</feature>
<name>A0A9K3GRB4_9EUKA</name>
<comment type="caution">
    <text evidence="2">The sequence shown here is derived from an EMBL/GenBank/DDBJ whole genome shotgun (WGS) entry which is preliminary data.</text>
</comment>
<protein>
    <submittedName>
        <fullName evidence="2">Uncharacterized protein</fullName>
    </submittedName>
</protein>
<organism evidence="2 3">
    <name type="scientific">Kipferlia bialata</name>
    <dbReference type="NCBI Taxonomy" id="797122"/>
    <lineage>
        <taxon>Eukaryota</taxon>
        <taxon>Metamonada</taxon>
        <taxon>Carpediemonas-like organisms</taxon>
        <taxon>Kipferlia</taxon>
    </lineage>
</organism>
<sequence>GTVTVFLARQDEDSEEEEETESEEESEEQEGEGDSEEGDMHMEAESEGEAETRSPHHIPFSIQIEKAPGRNNPVRSVTWLNETLLAVGDSMGSVFTYRVMPGSAPMQTGHRRAVTGGPITALLAENHPRGE</sequence>
<accession>A0A9K3GRB4</accession>
<gene>
    <name evidence="2" type="ORF">KIPB_015956</name>
</gene>
<feature type="non-terminal residue" evidence="2">
    <location>
        <position position="131"/>
    </location>
</feature>
<feature type="compositionally biased region" description="Basic and acidic residues" evidence="1">
    <location>
        <begin position="38"/>
        <end position="54"/>
    </location>
</feature>
<feature type="region of interest" description="Disordered" evidence="1">
    <location>
        <begin position="1"/>
        <end position="73"/>
    </location>
</feature>
<keyword evidence="3" id="KW-1185">Reference proteome</keyword>
<dbReference type="EMBL" id="BDIP01009339">
    <property type="protein sequence ID" value="GIQ92278.1"/>
    <property type="molecule type" value="Genomic_DNA"/>
</dbReference>
<evidence type="ECO:0000313" key="2">
    <source>
        <dbReference type="EMBL" id="GIQ92278.1"/>
    </source>
</evidence>
<reference evidence="2 3" key="1">
    <citation type="journal article" date="2018" name="PLoS ONE">
        <title>The draft genome of Kipferlia bialata reveals reductive genome evolution in fornicate parasites.</title>
        <authorList>
            <person name="Tanifuji G."/>
            <person name="Takabayashi S."/>
            <person name="Kume K."/>
            <person name="Takagi M."/>
            <person name="Nakayama T."/>
            <person name="Kamikawa R."/>
            <person name="Inagaki Y."/>
            <person name="Hashimoto T."/>
        </authorList>
    </citation>
    <scope>NUCLEOTIDE SEQUENCE [LARGE SCALE GENOMIC DNA]</scope>
    <source>
        <strain evidence="2">NY0173</strain>
    </source>
</reference>
<evidence type="ECO:0000313" key="3">
    <source>
        <dbReference type="Proteomes" id="UP000265618"/>
    </source>
</evidence>
<feature type="compositionally biased region" description="Acidic residues" evidence="1">
    <location>
        <begin position="12"/>
        <end position="37"/>
    </location>
</feature>
<proteinExistence type="predicted"/>
<dbReference type="Proteomes" id="UP000265618">
    <property type="component" value="Unassembled WGS sequence"/>
</dbReference>
<dbReference type="AlphaFoldDB" id="A0A9K3GRB4"/>
<evidence type="ECO:0000256" key="1">
    <source>
        <dbReference type="SAM" id="MobiDB-lite"/>
    </source>
</evidence>